<dbReference type="EC" id="2.7.12.2" evidence="6"/>
<evidence type="ECO:0000256" key="6">
    <source>
        <dbReference type="ARBA" id="ARBA00038999"/>
    </source>
</evidence>
<dbReference type="GO" id="GO:0060237">
    <property type="term" value="P:regulation of fungal-type cell wall organization"/>
    <property type="evidence" value="ECO:0007669"/>
    <property type="project" value="TreeGrafter"/>
</dbReference>
<sequence length="502" mass="54952">MHSMHSSPARPMGPRIQRPSSPPTTLRLPEISPLNINRRPSATKLSIPSQNANGNGTSHSQQEHQPTLLSLPSLSQPTRSRSPTPTISLQIPGPTAPARPKLKLPAMDFGESAFAGGYAGGPNNQNGSPHLLSSSTDGSGEATIKPQLTISPSPRPPPVSMDNIRQTVEEFDQWSDDFLVELNRLGEGAGGAVYKVRDKRTGLIMARKTITTLEAPMKQLLREIQITSSTEHVNIVHFYGAYISPSSSEVKVLMEFCEGGSLESVGKRMRQIDARVSEKVAGRLAEGILQGLAYLHARKTIHRDIKPPNILLTREGVVKLCDFGVSGELVNSNAGTFTGTSLYMAPERLSGLNYSIRSDIWSTGISLLELVTNRFPFPSDLADIELMMYITQNEPPELEDDEDIVYSSEMKDFIKVALTRNPAMRPTPKELLDHPWIVSATQTKVNMAYWLRKVWDWPAPARKSGDHASRPGSSRSDNAASSLDATMAGLRISSNSPPYSER</sequence>
<feature type="compositionally biased region" description="Polar residues" evidence="8">
    <location>
        <begin position="34"/>
        <end position="64"/>
    </location>
</feature>
<dbReference type="GO" id="GO:0005524">
    <property type="term" value="F:ATP binding"/>
    <property type="evidence" value="ECO:0007669"/>
    <property type="project" value="UniProtKB-UniRule"/>
</dbReference>
<dbReference type="Gene3D" id="1.10.510.10">
    <property type="entry name" value="Transferase(Phosphotransferase) domain 1"/>
    <property type="match status" value="1"/>
</dbReference>
<evidence type="ECO:0000256" key="7">
    <source>
        <dbReference type="PROSITE-ProRule" id="PRU10141"/>
    </source>
</evidence>
<dbReference type="GO" id="GO:0000196">
    <property type="term" value="P:cell integrity MAPK cascade"/>
    <property type="evidence" value="ECO:0007669"/>
    <property type="project" value="TreeGrafter"/>
</dbReference>
<dbReference type="InterPro" id="IPR017441">
    <property type="entry name" value="Protein_kinase_ATP_BS"/>
</dbReference>
<evidence type="ECO:0000256" key="8">
    <source>
        <dbReference type="SAM" id="MobiDB-lite"/>
    </source>
</evidence>
<dbReference type="PANTHER" id="PTHR48013:SF6">
    <property type="entry name" value="MAP KINASE KINASE MKK1_SSP32-RELATED"/>
    <property type="match status" value="1"/>
</dbReference>
<organism evidence="10 11">
    <name type="scientific">Cristinia sonorae</name>
    <dbReference type="NCBI Taxonomy" id="1940300"/>
    <lineage>
        <taxon>Eukaryota</taxon>
        <taxon>Fungi</taxon>
        <taxon>Dikarya</taxon>
        <taxon>Basidiomycota</taxon>
        <taxon>Agaricomycotina</taxon>
        <taxon>Agaricomycetes</taxon>
        <taxon>Agaricomycetidae</taxon>
        <taxon>Agaricales</taxon>
        <taxon>Pleurotineae</taxon>
        <taxon>Stephanosporaceae</taxon>
        <taxon>Cristinia</taxon>
    </lineage>
</organism>
<evidence type="ECO:0000313" key="10">
    <source>
        <dbReference type="EMBL" id="KAH8107900.1"/>
    </source>
</evidence>
<dbReference type="PROSITE" id="PS50011">
    <property type="entry name" value="PROTEIN_KINASE_DOM"/>
    <property type="match status" value="1"/>
</dbReference>
<dbReference type="Pfam" id="PF00069">
    <property type="entry name" value="Pkinase"/>
    <property type="match status" value="1"/>
</dbReference>
<keyword evidence="2 7" id="KW-0547">Nucleotide-binding</keyword>
<dbReference type="Gene3D" id="3.30.200.20">
    <property type="entry name" value="Phosphorylase Kinase, domain 1"/>
    <property type="match status" value="1"/>
</dbReference>
<dbReference type="GO" id="GO:0004708">
    <property type="term" value="F:MAP kinase kinase activity"/>
    <property type="evidence" value="ECO:0007669"/>
    <property type="project" value="UniProtKB-EC"/>
</dbReference>
<name>A0A8K0XUZ0_9AGAR</name>
<feature type="domain" description="Protein kinase" evidence="9">
    <location>
        <begin position="179"/>
        <end position="437"/>
    </location>
</feature>
<dbReference type="OrthoDB" id="10252354at2759"/>
<feature type="binding site" evidence="7">
    <location>
        <position position="218"/>
    </location>
    <ligand>
        <name>ATP</name>
        <dbReference type="ChEBI" id="CHEBI:30616"/>
    </ligand>
</feature>
<keyword evidence="11" id="KW-1185">Reference proteome</keyword>
<comment type="similarity">
    <text evidence="5">Belongs to the protein kinase superfamily. STE Ser/Thr protein kinase family. MAP kinase kinase subfamily.</text>
</comment>
<dbReference type="Proteomes" id="UP000813824">
    <property type="component" value="Unassembled WGS sequence"/>
</dbReference>
<proteinExistence type="inferred from homology"/>
<keyword evidence="3 10" id="KW-0418">Kinase</keyword>
<feature type="compositionally biased region" description="Polar residues" evidence="8">
    <location>
        <begin position="471"/>
        <end position="484"/>
    </location>
</feature>
<dbReference type="SUPFAM" id="SSF56112">
    <property type="entry name" value="Protein kinase-like (PK-like)"/>
    <property type="match status" value="1"/>
</dbReference>
<dbReference type="PROSITE" id="PS00107">
    <property type="entry name" value="PROTEIN_KINASE_ATP"/>
    <property type="match status" value="1"/>
</dbReference>
<keyword evidence="4 7" id="KW-0067">ATP-binding</keyword>
<dbReference type="InterPro" id="IPR011009">
    <property type="entry name" value="Kinase-like_dom_sf"/>
</dbReference>
<evidence type="ECO:0000313" key="11">
    <source>
        <dbReference type="Proteomes" id="UP000813824"/>
    </source>
</evidence>
<dbReference type="InterPro" id="IPR000719">
    <property type="entry name" value="Prot_kinase_dom"/>
</dbReference>
<reference evidence="10" key="1">
    <citation type="journal article" date="2021" name="New Phytol.">
        <title>Evolutionary innovations through gain and loss of genes in the ectomycorrhizal Boletales.</title>
        <authorList>
            <person name="Wu G."/>
            <person name="Miyauchi S."/>
            <person name="Morin E."/>
            <person name="Kuo A."/>
            <person name="Drula E."/>
            <person name="Varga T."/>
            <person name="Kohler A."/>
            <person name="Feng B."/>
            <person name="Cao Y."/>
            <person name="Lipzen A."/>
            <person name="Daum C."/>
            <person name="Hundley H."/>
            <person name="Pangilinan J."/>
            <person name="Johnson J."/>
            <person name="Barry K."/>
            <person name="LaButti K."/>
            <person name="Ng V."/>
            <person name="Ahrendt S."/>
            <person name="Min B."/>
            <person name="Choi I.G."/>
            <person name="Park H."/>
            <person name="Plett J.M."/>
            <person name="Magnuson J."/>
            <person name="Spatafora J.W."/>
            <person name="Nagy L.G."/>
            <person name="Henrissat B."/>
            <person name="Grigoriev I.V."/>
            <person name="Yang Z.L."/>
            <person name="Xu J."/>
            <person name="Martin F.M."/>
        </authorList>
    </citation>
    <scope>NUCLEOTIDE SEQUENCE</scope>
    <source>
        <strain evidence="10">KKN 215</strain>
    </source>
</reference>
<feature type="compositionally biased region" description="Polar residues" evidence="8">
    <location>
        <begin position="122"/>
        <end position="138"/>
    </location>
</feature>
<dbReference type="EMBL" id="JAEVFJ010000001">
    <property type="protein sequence ID" value="KAH8107900.1"/>
    <property type="molecule type" value="Genomic_DNA"/>
</dbReference>
<dbReference type="AlphaFoldDB" id="A0A8K0XUZ0"/>
<dbReference type="PANTHER" id="PTHR48013">
    <property type="entry name" value="DUAL SPECIFICITY MITOGEN-ACTIVATED PROTEIN KINASE KINASE 5-RELATED"/>
    <property type="match status" value="1"/>
</dbReference>
<feature type="region of interest" description="Disordered" evidence="8">
    <location>
        <begin position="461"/>
        <end position="502"/>
    </location>
</feature>
<evidence type="ECO:0000256" key="1">
    <source>
        <dbReference type="ARBA" id="ARBA00022679"/>
    </source>
</evidence>
<evidence type="ECO:0000256" key="2">
    <source>
        <dbReference type="ARBA" id="ARBA00022741"/>
    </source>
</evidence>
<feature type="region of interest" description="Disordered" evidence="8">
    <location>
        <begin position="117"/>
        <end position="161"/>
    </location>
</feature>
<keyword evidence="1" id="KW-0808">Transferase</keyword>
<feature type="region of interest" description="Disordered" evidence="8">
    <location>
        <begin position="1"/>
        <end position="102"/>
    </location>
</feature>
<protein>
    <recommendedName>
        <fullName evidence="6">mitogen-activated protein kinase kinase</fullName>
        <ecNumber evidence="6">2.7.12.2</ecNumber>
    </recommendedName>
</protein>
<evidence type="ECO:0000256" key="4">
    <source>
        <dbReference type="ARBA" id="ARBA00022840"/>
    </source>
</evidence>
<feature type="compositionally biased region" description="Low complexity" evidence="8">
    <location>
        <begin position="65"/>
        <end position="86"/>
    </location>
</feature>
<evidence type="ECO:0000256" key="3">
    <source>
        <dbReference type="ARBA" id="ARBA00022777"/>
    </source>
</evidence>
<gene>
    <name evidence="10" type="ORF">BXZ70DRAFT_1003324</name>
</gene>
<evidence type="ECO:0000256" key="5">
    <source>
        <dbReference type="ARBA" id="ARBA00038035"/>
    </source>
</evidence>
<feature type="compositionally biased region" description="Polar residues" evidence="8">
    <location>
        <begin position="492"/>
        <end position="502"/>
    </location>
</feature>
<accession>A0A8K0XUZ0</accession>
<evidence type="ECO:0000259" key="9">
    <source>
        <dbReference type="PROSITE" id="PS50011"/>
    </source>
</evidence>
<comment type="caution">
    <text evidence="10">The sequence shown here is derived from an EMBL/GenBank/DDBJ whole genome shotgun (WGS) entry which is preliminary data.</text>
</comment>
<dbReference type="FunFam" id="1.10.510.10:FF:000263">
    <property type="entry name" value="MAP kinase skh1/pek1"/>
    <property type="match status" value="1"/>
</dbReference>
<dbReference type="SMART" id="SM00220">
    <property type="entry name" value="S_TKc"/>
    <property type="match status" value="1"/>
</dbReference>